<protein>
    <recommendedName>
        <fullName evidence="4">Methanolan biosynthesis EpsI domain-containing protein</fullName>
    </recommendedName>
</protein>
<sequence>MFYKKVNKKIALLVFLIIATIGTWFILDVISIGPGLPPSESMPKWYIPGAWKGNVHNCTSFFPQISPYCNAGKYSGGKFINVWYFDDESEFLKGEDILYRYLEEDGNLSQQKLNISAELKEVIRRREAKISYSETFGPHSFNTTEYESPETSGYFLVYERPFLKGREDYFIAYYGIMDTTNLTEETPALKKLIAKSYYMSNEEGKIDGLRAEDKKEKNDSLLPWL</sequence>
<keyword evidence="1" id="KW-0472">Membrane</keyword>
<organism evidence="2 3">
    <name type="scientific">Methanosarcina barkeri MS</name>
    <dbReference type="NCBI Taxonomy" id="1434108"/>
    <lineage>
        <taxon>Archaea</taxon>
        <taxon>Methanobacteriati</taxon>
        <taxon>Methanobacteriota</taxon>
        <taxon>Stenosarchaea group</taxon>
        <taxon>Methanomicrobia</taxon>
        <taxon>Methanosarcinales</taxon>
        <taxon>Methanosarcinaceae</taxon>
        <taxon>Methanosarcina</taxon>
    </lineage>
</organism>
<evidence type="ECO:0000313" key="2">
    <source>
        <dbReference type="EMBL" id="AKB53834.1"/>
    </source>
</evidence>
<dbReference type="RefSeq" id="WP_048154822.1">
    <property type="nucleotide sequence ID" value="NZ_CP009528.1"/>
</dbReference>
<keyword evidence="3" id="KW-1185">Reference proteome</keyword>
<keyword evidence="1" id="KW-0812">Transmembrane</keyword>
<dbReference type="AlphaFoldDB" id="A0A0E3QSJ1"/>
<proteinExistence type="predicted"/>
<evidence type="ECO:0000313" key="3">
    <source>
        <dbReference type="Proteomes" id="UP000033033"/>
    </source>
</evidence>
<evidence type="ECO:0008006" key="4">
    <source>
        <dbReference type="Google" id="ProtNLM"/>
    </source>
</evidence>
<dbReference type="PATRIC" id="fig|1434108.4.peg.1008"/>
<name>A0A0E3QSJ1_METBA</name>
<dbReference type="KEGG" id="mby:MSBRM_0836"/>
<feature type="transmembrane region" description="Helical" evidence="1">
    <location>
        <begin position="12"/>
        <end position="33"/>
    </location>
</feature>
<dbReference type="Proteomes" id="UP000033033">
    <property type="component" value="Chromosome"/>
</dbReference>
<dbReference type="HOGENOM" id="CLU_1207620_0_0_2"/>
<evidence type="ECO:0000256" key="1">
    <source>
        <dbReference type="SAM" id="Phobius"/>
    </source>
</evidence>
<keyword evidence="1" id="KW-1133">Transmembrane helix</keyword>
<dbReference type="EMBL" id="CP009528">
    <property type="protein sequence ID" value="AKB53834.1"/>
    <property type="molecule type" value="Genomic_DNA"/>
</dbReference>
<gene>
    <name evidence="2" type="ORF">MSBRM_0836</name>
</gene>
<dbReference type="GeneID" id="24844049"/>
<reference evidence="2 3" key="1">
    <citation type="submission" date="2014-07" db="EMBL/GenBank/DDBJ databases">
        <title>Methanogenic archaea and the global carbon cycle.</title>
        <authorList>
            <person name="Henriksen J.R."/>
            <person name="Luke J."/>
            <person name="Reinhart S."/>
            <person name="Benedict M.N."/>
            <person name="Youngblut N.D."/>
            <person name="Metcalf M.E."/>
            <person name="Whitaker R.J."/>
            <person name="Metcalf W.W."/>
        </authorList>
    </citation>
    <scope>NUCLEOTIDE SEQUENCE [LARGE SCALE GENOMIC DNA]</scope>
    <source>
        <strain evidence="2 3">MS</strain>
    </source>
</reference>
<accession>A0A0E3QSJ1</accession>